<dbReference type="InterPro" id="IPR036962">
    <property type="entry name" value="Glyco_hydro_3_N_sf"/>
</dbReference>
<reference evidence="10 11" key="1">
    <citation type="submission" date="2016-08" db="EMBL/GenBank/DDBJ databases">
        <title>Genome of Bacillus solimangrovi GH2-4.</title>
        <authorList>
            <person name="Lim S."/>
            <person name="Kim B.-C."/>
        </authorList>
    </citation>
    <scope>NUCLEOTIDE SEQUENCE [LARGE SCALE GENOMIC DNA]</scope>
    <source>
        <strain evidence="10 11">GH2-4</strain>
    </source>
</reference>
<dbReference type="Gene3D" id="2.60.120.260">
    <property type="entry name" value="Galactose-binding domain-like"/>
    <property type="match status" value="1"/>
</dbReference>
<dbReference type="EMBL" id="MJEH01000008">
    <property type="protein sequence ID" value="OEH93821.1"/>
    <property type="molecule type" value="Genomic_DNA"/>
</dbReference>
<dbReference type="InterPro" id="IPR005084">
    <property type="entry name" value="CBM6"/>
</dbReference>
<dbReference type="InterPro" id="IPR051915">
    <property type="entry name" value="Cellulose_Degrad_GH3"/>
</dbReference>
<keyword evidence="5 7" id="KW-0378">Hydrolase</keyword>
<proteinExistence type="inferred from homology"/>
<comment type="caution">
    <text evidence="10">The sequence shown here is derived from an EMBL/GenBank/DDBJ whole genome shotgun (WGS) entry which is preliminary data.</text>
</comment>
<keyword evidence="11" id="KW-1185">Reference proteome</keyword>
<name>A0A1E5LIC4_9BACI</name>
<dbReference type="InterPro" id="IPR036881">
    <property type="entry name" value="Glyco_hydro_3_C_sf"/>
</dbReference>
<dbReference type="Pfam" id="PF01915">
    <property type="entry name" value="Glyco_hydro_3_C"/>
    <property type="match status" value="1"/>
</dbReference>
<dbReference type="GO" id="GO:0030246">
    <property type="term" value="F:carbohydrate binding"/>
    <property type="evidence" value="ECO:0007669"/>
    <property type="project" value="UniProtKB-UniRule"/>
</dbReference>
<dbReference type="OrthoDB" id="9805821at2"/>
<protein>
    <recommendedName>
        <fullName evidence="3">beta-glucosidase</fullName>
        <ecNumber evidence="3">3.2.1.21</ecNumber>
    </recommendedName>
</protein>
<dbReference type="Pfam" id="PF22184">
    <property type="entry name" value="CBM_56"/>
    <property type="match status" value="1"/>
</dbReference>
<dbReference type="InterPro" id="IPR008979">
    <property type="entry name" value="Galactose-bd-like_sf"/>
</dbReference>
<sequence length="862" mass="93820">MNKRTVWNKLFTIVLSISMIVGTFAAFFNTSNVASAEEMPLYKDANASTPDRVADLLSRMTLDEKIGQMTQVERNSIGADSNLATFNIGSVLSGGGSAPSPNTPEAWANMYDGYQRAALQSNLQIPIIYGIDAVHGNNNAYGATIFPHNIGLGAARNPELLREIGRATAEEVAGTGVDWTFAPCLCVSRDERWGRTYESYGEDPEIASSYVTIIEGLQGDLRDSGTILANAKHWVGDGGTLGGDDQGDTVLSEQELREIHIPPFIDAIEAGVGSVMASFSSWNGEKLHGHKYLLTDVLKDELGFEGFVVSDWAGIDQLPGDYASDVRNSINAGIDMVMVPQDYRTFINTLRIEVNEGRVPMSRIDDAVSRILTQKFELGLFEQPFTDRTYTSTIGSQEHRDIARDAVRQSLVLLKNEGDILPLDQGLDKVFVAGKNANDIGNQSGGWTITWQGQSGDITPGTTILEGIQSTVSPSTEVTFNESGDGINSSYDVAVVVVGETPYAEGEGDRPNDLRLDQTDLATLQTIQSTGVPTVVILVSGRPMVVTDELANWDAFVAAWLPGTEGDGVAEVLFGVDGYEFTGKLPFTWPRSESQIPMNVGDASYDPLFEYGFGLEYGDVVIPPVVDPIDAFERIEAESFNSMSGVQTEETTDVDGGENVGWLDNEDYLVFNKVDFDDGATGVEARVASQSAGGTIEFRLDSTNGELIGTVDLTNTGGWQDWVTNTAAVSNATGIHDLYVVFKGETQEGIGNLNWFVFTKEMGTTPPTGEDKIETDEYTIEMVNDDPTSVTFIFTPTLETSSFVDLHYKVNDGVQQNVKATENGDVWEYTVTGLQEGDSLSFYYTYEKEGLAYDTPEYDYTN</sequence>
<dbReference type="Proteomes" id="UP000095209">
    <property type="component" value="Unassembled WGS sequence"/>
</dbReference>
<evidence type="ECO:0000256" key="7">
    <source>
        <dbReference type="RuleBase" id="RU361161"/>
    </source>
</evidence>
<dbReference type="PRINTS" id="PR00133">
    <property type="entry name" value="GLHYDRLASE3"/>
</dbReference>
<dbReference type="InterPro" id="IPR002772">
    <property type="entry name" value="Glyco_hydro_3_C"/>
</dbReference>
<dbReference type="GO" id="GO:0009251">
    <property type="term" value="P:glucan catabolic process"/>
    <property type="evidence" value="ECO:0007669"/>
    <property type="project" value="TreeGrafter"/>
</dbReference>
<evidence type="ECO:0000256" key="6">
    <source>
        <dbReference type="ARBA" id="ARBA00023295"/>
    </source>
</evidence>
<dbReference type="PROSITE" id="PS52005">
    <property type="entry name" value="CBM56"/>
    <property type="match status" value="1"/>
</dbReference>
<accession>A0A1E5LIC4</accession>
<evidence type="ECO:0000256" key="2">
    <source>
        <dbReference type="ARBA" id="ARBA00005336"/>
    </source>
</evidence>
<comment type="catalytic activity">
    <reaction evidence="1">
        <text>Hydrolysis of terminal, non-reducing beta-D-glucosyl residues with release of beta-D-glucose.</text>
        <dbReference type="EC" id="3.2.1.21"/>
    </reaction>
</comment>
<feature type="domain" description="CBM56" evidence="9">
    <location>
        <begin position="773"/>
        <end position="862"/>
    </location>
</feature>
<dbReference type="AlphaFoldDB" id="A0A1E5LIC4"/>
<keyword evidence="4" id="KW-0732">Signal</keyword>
<dbReference type="InterPro" id="IPR017853">
    <property type="entry name" value="GH"/>
</dbReference>
<gene>
    <name evidence="10" type="ORF">BFG57_10885</name>
</gene>
<dbReference type="SMART" id="SM00606">
    <property type="entry name" value="CBD_IV"/>
    <property type="match status" value="1"/>
</dbReference>
<dbReference type="InterPro" id="IPR047569">
    <property type="entry name" value="CBM56"/>
</dbReference>
<evidence type="ECO:0000313" key="10">
    <source>
        <dbReference type="EMBL" id="OEH93821.1"/>
    </source>
</evidence>
<feature type="domain" description="CBM6" evidence="8">
    <location>
        <begin position="633"/>
        <end position="759"/>
    </location>
</feature>
<evidence type="ECO:0000313" key="11">
    <source>
        <dbReference type="Proteomes" id="UP000095209"/>
    </source>
</evidence>
<dbReference type="Gene3D" id="3.20.20.300">
    <property type="entry name" value="Glycoside hydrolase, family 3, N-terminal domain"/>
    <property type="match status" value="1"/>
</dbReference>
<comment type="similarity">
    <text evidence="2 7">Belongs to the glycosyl hydrolase 3 family.</text>
</comment>
<dbReference type="InterPro" id="IPR001764">
    <property type="entry name" value="Glyco_hydro_3_N"/>
</dbReference>
<evidence type="ECO:0000259" key="8">
    <source>
        <dbReference type="PROSITE" id="PS51175"/>
    </source>
</evidence>
<dbReference type="PROSITE" id="PS51175">
    <property type="entry name" value="CBM6"/>
    <property type="match status" value="1"/>
</dbReference>
<dbReference type="Gene3D" id="3.40.50.1700">
    <property type="entry name" value="Glycoside hydrolase family 3 C-terminal domain"/>
    <property type="match status" value="1"/>
</dbReference>
<evidence type="ECO:0000259" key="9">
    <source>
        <dbReference type="PROSITE" id="PS52005"/>
    </source>
</evidence>
<dbReference type="PANTHER" id="PTHR30620:SF16">
    <property type="entry name" value="LYSOSOMAL BETA GLUCOSIDASE"/>
    <property type="match status" value="1"/>
</dbReference>
<evidence type="ECO:0000256" key="4">
    <source>
        <dbReference type="ARBA" id="ARBA00022729"/>
    </source>
</evidence>
<dbReference type="RefSeq" id="WP_069716112.1">
    <property type="nucleotide sequence ID" value="NZ_MJEH01000008.1"/>
</dbReference>
<organism evidence="10 11">
    <name type="scientific">Bacillus solimangrovi</name>
    <dbReference type="NCBI Taxonomy" id="1305675"/>
    <lineage>
        <taxon>Bacteria</taxon>
        <taxon>Bacillati</taxon>
        <taxon>Bacillota</taxon>
        <taxon>Bacilli</taxon>
        <taxon>Bacillales</taxon>
        <taxon>Bacillaceae</taxon>
        <taxon>Bacillus</taxon>
    </lineage>
</organism>
<dbReference type="PROSITE" id="PS00775">
    <property type="entry name" value="GLYCOSYL_HYDROL_F3"/>
    <property type="match status" value="1"/>
</dbReference>
<dbReference type="STRING" id="1305675.BFG57_10885"/>
<dbReference type="FunFam" id="3.40.50.1700:FF:000002">
    <property type="entry name" value="Glycosyl hydrolase family protein"/>
    <property type="match status" value="1"/>
</dbReference>
<dbReference type="SUPFAM" id="SSF51445">
    <property type="entry name" value="(Trans)glycosidases"/>
    <property type="match status" value="1"/>
</dbReference>
<dbReference type="SUPFAM" id="SSF49785">
    <property type="entry name" value="Galactose-binding domain-like"/>
    <property type="match status" value="1"/>
</dbReference>
<dbReference type="InterPro" id="IPR006584">
    <property type="entry name" value="Cellulose-bd_IV"/>
</dbReference>
<dbReference type="PANTHER" id="PTHR30620">
    <property type="entry name" value="PERIPLASMIC BETA-GLUCOSIDASE-RELATED"/>
    <property type="match status" value="1"/>
</dbReference>
<dbReference type="InterPro" id="IPR019800">
    <property type="entry name" value="Glyco_hydro_3_AS"/>
</dbReference>
<keyword evidence="6 7" id="KW-0326">Glycosidase</keyword>
<dbReference type="GO" id="GO:0008422">
    <property type="term" value="F:beta-glucosidase activity"/>
    <property type="evidence" value="ECO:0007669"/>
    <property type="project" value="UniProtKB-EC"/>
</dbReference>
<evidence type="ECO:0000256" key="5">
    <source>
        <dbReference type="ARBA" id="ARBA00022801"/>
    </source>
</evidence>
<dbReference type="CDD" id="cd04084">
    <property type="entry name" value="CBM6_xylanase-like"/>
    <property type="match status" value="1"/>
</dbReference>
<dbReference type="Pfam" id="PF00933">
    <property type="entry name" value="Glyco_hydro_3"/>
    <property type="match status" value="1"/>
</dbReference>
<dbReference type="EC" id="3.2.1.21" evidence="3"/>
<evidence type="ECO:0000256" key="3">
    <source>
        <dbReference type="ARBA" id="ARBA00012744"/>
    </source>
</evidence>
<dbReference type="Pfam" id="PF03422">
    <property type="entry name" value="CBM_6"/>
    <property type="match status" value="1"/>
</dbReference>
<dbReference type="SUPFAM" id="SSF52279">
    <property type="entry name" value="Beta-D-glucan exohydrolase, C-terminal domain"/>
    <property type="match status" value="1"/>
</dbReference>
<evidence type="ECO:0000256" key="1">
    <source>
        <dbReference type="ARBA" id="ARBA00000448"/>
    </source>
</evidence>